<dbReference type="PIRSF" id="PIRSF006661">
    <property type="entry name" value="PP-lp_UCP006661"/>
    <property type="match status" value="1"/>
</dbReference>
<dbReference type="CDD" id="cd01990">
    <property type="entry name" value="LarE-like"/>
    <property type="match status" value="1"/>
</dbReference>
<dbReference type="InterPro" id="IPR014729">
    <property type="entry name" value="Rossmann-like_a/b/a_fold"/>
</dbReference>
<name>A0A842J8L1_9BACT</name>
<feature type="active site" description="Nucleophile and sulfur donor" evidence="1">
    <location>
        <position position="216"/>
    </location>
</feature>
<dbReference type="AlphaFoldDB" id="A0A842J8L1"/>
<keyword evidence="3" id="KW-0808">Transferase</keyword>
<reference evidence="3 4" key="1">
    <citation type="submission" date="2020-08" db="EMBL/GenBank/DDBJ databases">
        <title>Complete genome and description of Campylobacter massiliensis Marseille-Q3452 sp. nov.</title>
        <authorList>
            <person name="Antezack A."/>
        </authorList>
    </citation>
    <scope>NUCLEOTIDE SEQUENCE [LARGE SCALE GENOMIC DNA]</scope>
    <source>
        <strain evidence="3 4">Marseille-Q3452</strain>
    </source>
</reference>
<dbReference type="InterPro" id="IPR005232">
    <property type="entry name" value="LarE"/>
</dbReference>
<dbReference type="PANTHER" id="PTHR43169:SF2">
    <property type="entry name" value="NAD_GMP SYNTHASE DOMAIN-CONTAINING PROTEIN"/>
    <property type="match status" value="1"/>
</dbReference>
<gene>
    <name evidence="3" type="ORF">H7R39_04090</name>
</gene>
<evidence type="ECO:0000259" key="2">
    <source>
        <dbReference type="Pfam" id="PF02540"/>
    </source>
</evidence>
<dbReference type="RefSeq" id="WP_185898071.1">
    <property type="nucleotide sequence ID" value="NZ_JACLZK010000001.1"/>
</dbReference>
<dbReference type="InterPro" id="IPR052188">
    <property type="entry name" value="Ni-pincer_cofactor_biosynth"/>
</dbReference>
<sequence>MTKLEILKNDIKKLENLAVAFSGGVDSSLLLRVAADTLGRRAVAITLKSPYMSGREIKEAVEFTRTYGIRHEILELDAPEAVKNNPQDRCYVCKKAVFTRLIELAKHLGFTNVADGTNLDDLGEYRPGLKAKDELGVLSPLKGLKKSEIRELSRELGFSRVADGTNRDDLGEHRPGLKAKEELGVLSPLINLTKSDIRELSRELNLPTAEKPGYACLLTRLPHGREIELSELNLIEAAENLLIASGYTNVRARCDRKNIKLQMPFSSMGDFLNDAKFKSVVRQLVTLGAAEVTLDLKGLREDVLHERG</sequence>
<organism evidence="3 4">
    <name type="scientific">Campylobacter massiliensis</name>
    <dbReference type="NCBI Taxonomy" id="2762557"/>
    <lineage>
        <taxon>Bacteria</taxon>
        <taxon>Pseudomonadati</taxon>
        <taxon>Campylobacterota</taxon>
        <taxon>Epsilonproteobacteria</taxon>
        <taxon>Campylobacterales</taxon>
        <taxon>Campylobacteraceae</taxon>
        <taxon>Campylobacter</taxon>
    </lineage>
</organism>
<dbReference type="SUPFAM" id="SSF52402">
    <property type="entry name" value="Adenine nucleotide alpha hydrolases-like"/>
    <property type="match status" value="2"/>
</dbReference>
<dbReference type="EMBL" id="JACLZK010000001">
    <property type="protein sequence ID" value="MBC2882452.1"/>
    <property type="molecule type" value="Genomic_DNA"/>
</dbReference>
<dbReference type="GO" id="GO:0006163">
    <property type="term" value="P:purine nucleotide metabolic process"/>
    <property type="evidence" value="ECO:0007669"/>
    <property type="project" value="UniProtKB-ARBA"/>
</dbReference>
<protein>
    <submittedName>
        <fullName evidence="3">ATP-dependent sacrificial sulfur transferase LarE</fullName>
    </submittedName>
</protein>
<dbReference type="PANTHER" id="PTHR43169">
    <property type="entry name" value="EXSB FAMILY PROTEIN"/>
    <property type="match status" value="1"/>
</dbReference>
<evidence type="ECO:0000313" key="4">
    <source>
        <dbReference type="Proteomes" id="UP000552683"/>
    </source>
</evidence>
<dbReference type="Gene3D" id="3.40.50.620">
    <property type="entry name" value="HUPs"/>
    <property type="match status" value="2"/>
</dbReference>
<feature type="domain" description="NAD/GMP synthase" evidence="2">
    <location>
        <begin position="15"/>
        <end position="81"/>
    </location>
</feature>
<comment type="caution">
    <text evidence="3">The sequence shown here is derived from an EMBL/GenBank/DDBJ whole genome shotgun (WGS) entry which is preliminary data.</text>
</comment>
<dbReference type="GO" id="GO:0016783">
    <property type="term" value="F:sulfurtransferase activity"/>
    <property type="evidence" value="ECO:0007669"/>
    <property type="project" value="InterPro"/>
</dbReference>
<dbReference type="InterPro" id="IPR022310">
    <property type="entry name" value="NAD/GMP_synthase"/>
</dbReference>
<evidence type="ECO:0000256" key="1">
    <source>
        <dbReference type="PIRSR" id="PIRSR006661-1"/>
    </source>
</evidence>
<accession>A0A842J8L1</accession>
<dbReference type="Pfam" id="PF02540">
    <property type="entry name" value="NAD_synthase"/>
    <property type="match status" value="1"/>
</dbReference>
<evidence type="ECO:0000313" key="3">
    <source>
        <dbReference type="EMBL" id="MBC2882452.1"/>
    </source>
</evidence>
<proteinExistence type="predicted"/>
<keyword evidence="4" id="KW-1185">Reference proteome</keyword>
<dbReference type="Proteomes" id="UP000552683">
    <property type="component" value="Unassembled WGS sequence"/>
</dbReference>